<proteinExistence type="predicted"/>
<name>A0A2P2C2I5_9ZZZZ</name>
<reference evidence="4" key="1">
    <citation type="submission" date="2015-08" db="EMBL/GenBank/DDBJ databases">
        <authorList>
            <person name="Babu N.S."/>
            <person name="Beckwith C.J."/>
            <person name="Beseler K.G."/>
            <person name="Brison A."/>
            <person name="Carone J.V."/>
            <person name="Caskin T.P."/>
            <person name="Diamond M."/>
            <person name="Durham M.E."/>
            <person name="Foxe J.M."/>
            <person name="Go M."/>
            <person name="Henderson B.A."/>
            <person name="Jones I.B."/>
            <person name="McGettigan J.A."/>
            <person name="Micheletti S.J."/>
            <person name="Nasrallah M.E."/>
            <person name="Ortiz D."/>
            <person name="Piller C.R."/>
            <person name="Privatt S.R."/>
            <person name="Schneider S.L."/>
            <person name="Sharp S."/>
            <person name="Smith T.C."/>
            <person name="Stanton J.D."/>
            <person name="Ullery H.E."/>
            <person name="Wilson R.J."/>
            <person name="Serrano M.G."/>
            <person name="Buck G."/>
            <person name="Lee V."/>
            <person name="Wang Y."/>
            <person name="Carvalho R."/>
            <person name="Voegtly L."/>
            <person name="Shi R."/>
            <person name="Duckworth R."/>
            <person name="Johnson A."/>
            <person name="Loviza R."/>
            <person name="Walstead R."/>
            <person name="Shah Z."/>
            <person name="Kiflezghi M."/>
            <person name="Wade K."/>
            <person name="Ball S.L."/>
            <person name="Bradley K.W."/>
            <person name="Asai D.J."/>
            <person name="Bowman C.A."/>
            <person name="Russell D.A."/>
            <person name="Pope W.H."/>
            <person name="Jacobs-Sera D."/>
            <person name="Hendrix R.W."/>
            <person name="Hatfull G.F."/>
        </authorList>
    </citation>
    <scope>NUCLEOTIDE SEQUENCE</scope>
</reference>
<dbReference type="EMBL" id="CZKA01000025">
    <property type="protein sequence ID" value="CUR56196.1"/>
    <property type="molecule type" value="Genomic_DNA"/>
</dbReference>
<dbReference type="PANTHER" id="PTHR43727:SF2">
    <property type="entry name" value="GROUP IV DECARBOXYLASE"/>
    <property type="match status" value="1"/>
</dbReference>
<evidence type="ECO:0000256" key="1">
    <source>
        <dbReference type="ARBA" id="ARBA00001933"/>
    </source>
</evidence>
<dbReference type="GO" id="GO:0008836">
    <property type="term" value="F:diaminopimelate decarboxylase activity"/>
    <property type="evidence" value="ECO:0007669"/>
    <property type="project" value="TreeGrafter"/>
</dbReference>
<dbReference type="InterPro" id="IPR022644">
    <property type="entry name" value="De-COase2_N"/>
</dbReference>
<dbReference type="Gene3D" id="3.20.20.10">
    <property type="entry name" value="Alanine racemase"/>
    <property type="match status" value="1"/>
</dbReference>
<accession>A0A2P2C2I5</accession>
<organism evidence="4">
    <name type="scientific">metagenome</name>
    <dbReference type="NCBI Taxonomy" id="256318"/>
    <lineage>
        <taxon>unclassified sequences</taxon>
        <taxon>metagenomes</taxon>
    </lineage>
</organism>
<dbReference type="SUPFAM" id="SSF51419">
    <property type="entry name" value="PLP-binding barrel"/>
    <property type="match status" value="1"/>
</dbReference>
<evidence type="ECO:0000259" key="3">
    <source>
        <dbReference type="Pfam" id="PF02784"/>
    </source>
</evidence>
<dbReference type="InterPro" id="IPR009006">
    <property type="entry name" value="Ala_racemase/Decarboxylase_C"/>
</dbReference>
<dbReference type="PANTHER" id="PTHR43727">
    <property type="entry name" value="DIAMINOPIMELATE DECARBOXYLASE"/>
    <property type="match status" value="1"/>
</dbReference>
<dbReference type="GO" id="GO:0009089">
    <property type="term" value="P:lysine biosynthetic process via diaminopimelate"/>
    <property type="evidence" value="ECO:0007669"/>
    <property type="project" value="TreeGrafter"/>
</dbReference>
<sequence>MRGSVSDAAGPFLEGVSPITGRLVAWQEAALADPAMLSALLDEHGSPVNLIDPDPLPAHAEELVGAAAGLGVELRVFFARKANKSIAVAETALAAGRGVDVSSERELTQLLDRGADPARLILTAAIKPPRLLELALERGVVVSIDNHDELDAVHRLAGGRRAAVALRLSAPVGLAPSRFGFTGVEAAALVDDPAVWSDLTLVGVHFHLHGYAAADRAVALDAALDLVEHARARGLSPAFVDIGGGIPMTYVDDPGPWDEFWRAHTAALLGQGPSVTWADHALGRVVAGDEVTGAPAVYPLWQQPIRGDWLRELLRSPSQAGGTVAERTTRLGVRLQAEPGRALLDGCGLTVARVAFRKRSADGDWLIGLEMNRTQCRSAALDFLLDPVLIPTGSSRSAPGEGFLVGAYCIEAELLTWRRLRFPHGVAVGDLVVFVNTAGYQMHILESASHQIPLARNLVPGADGWELDPIDLV</sequence>
<dbReference type="PROSITE" id="PS00878">
    <property type="entry name" value="ODR_DC_2_1"/>
    <property type="match status" value="1"/>
</dbReference>
<dbReference type="Pfam" id="PF02784">
    <property type="entry name" value="Orn_Arg_deC_N"/>
    <property type="match status" value="1"/>
</dbReference>
<comment type="cofactor">
    <cofactor evidence="1">
        <name>pyridoxal 5'-phosphate</name>
        <dbReference type="ChEBI" id="CHEBI:597326"/>
    </cofactor>
</comment>
<gene>
    <name evidence="4" type="ORF">NOCA2310210</name>
</gene>
<dbReference type="Gene3D" id="2.40.37.10">
    <property type="entry name" value="Lyase, Ornithine Decarboxylase, Chain A, domain 1"/>
    <property type="match status" value="1"/>
</dbReference>
<feature type="domain" description="Orn/DAP/Arg decarboxylase 2 N-terminal" evidence="3">
    <location>
        <begin position="73"/>
        <end position="256"/>
    </location>
</feature>
<dbReference type="AlphaFoldDB" id="A0A2P2C2I5"/>
<evidence type="ECO:0000313" key="4">
    <source>
        <dbReference type="EMBL" id="CUR56196.1"/>
    </source>
</evidence>
<dbReference type="InterPro" id="IPR029066">
    <property type="entry name" value="PLP-binding_barrel"/>
</dbReference>
<keyword evidence="2" id="KW-0663">Pyridoxal phosphate</keyword>
<dbReference type="SUPFAM" id="SSF50621">
    <property type="entry name" value="Alanine racemase C-terminal domain-like"/>
    <property type="match status" value="1"/>
</dbReference>
<evidence type="ECO:0000256" key="2">
    <source>
        <dbReference type="ARBA" id="ARBA00022898"/>
    </source>
</evidence>
<dbReference type="InterPro" id="IPR022653">
    <property type="entry name" value="De-COase2_pyr-phos_BS"/>
</dbReference>
<protein>
    <submittedName>
        <fullName evidence="4">Diaminopimelate decarboxylase</fullName>
    </submittedName>
</protein>
<dbReference type="PRINTS" id="PR01179">
    <property type="entry name" value="ODADCRBXLASE"/>
</dbReference>
<dbReference type="InterPro" id="IPR000183">
    <property type="entry name" value="Orn/DAP/Arg_de-COase"/>
</dbReference>